<evidence type="ECO:0000259" key="2">
    <source>
        <dbReference type="SMART" id="SM00867"/>
    </source>
</evidence>
<sequence length="190" mass="20684">MTADLVEIPGYVAGTWTVDPIHSSVGFVVRHLMVSKIRGHFRRFEGRIDLAADPLRSSVTATIDLSSVDTNNEQRDEHVRSADFFKVEEHPEMTYRSTGIRRDGEEYVLDGELTLRGVTREVPLRLEVGGFGPDPFAAEPGTGARAGFTATGVINRTDFGVSYNGPIPGGGVALSEKVQIVLEIEAVLQT</sequence>
<dbReference type="Pfam" id="PF04264">
    <property type="entry name" value="YceI"/>
    <property type="match status" value="1"/>
</dbReference>
<name>A0A9W6W3P6_9ACTN</name>
<dbReference type="InterPro" id="IPR007372">
    <property type="entry name" value="Lipid/polyisoprenoid-bd_YceI"/>
</dbReference>
<dbReference type="PANTHER" id="PTHR34406">
    <property type="entry name" value="PROTEIN YCEI"/>
    <property type="match status" value="1"/>
</dbReference>
<dbReference type="AlphaFoldDB" id="A0A9W6W3P6"/>
<organism evidence="3 4">
    <name type="scientific">Actinoallomurus iriomotensis</name>
    <dbReference type="NCBI Taxonomy" id="478107"/>
    <lineage>
        <taxon>Bacteria</taxon>
        <taxon>Bacillati</taxon>
        <taxon>Actinomycetota</taxon>
        <taxon>Actinomycetes</taxon>
        <taxon>Streptosporangiales</taxon>
        <taxon>Thermomonosporaceae</taxon>
        <taxon>Actinoallomurus</taxon>
    </lineage>
</organism>
<evidence type="ECO:0000256" key="1">
    <source>
        <dbReference type="ARBA" id="ARBA00008812"/>
    </source>
</evidence>
<dbReference type="SUPFAM" id="SSF101874">
    <property type="entry name" value="YceI-like"/>
    <property type="match status" value="1"/>
</dbReference>
<comment type="similarity">
    <text evidence="1">Belongs to the UPF0312 family.</text>
</comment>
<dbReference type="RefSeq" id="WP_285580068.1">
    <property type="nucleotide sequence ID" value="NZ_BSTK01000014.1"/>
</dbReference>
<reference evidence="3" key="1">
    <citation type="submission" date="2023-03" db="EMBL/GenBank/DDBJ databases">
        <title>Actinoallomurus iriomotensis NBRC 103684.</title>
        <authorList>
            <person name="Ichikawa N."/>
            <person name="Sato H."/>
            <person name="Tonouchi N."/>
        </authorList>
    </citation>
    <scope>NUCLEOTIDE SEQUENCE</scope>
    <source>
        <strain evidence="3">NBRC 103684</strain>
    </source>
</reference>
<dbReference type="SMART" id="SM00867">
    <property type="entry name" value="YceI"/>
    <property type="match status" value="1"/>
</dbReference>
<dbReference type="EMBL" id="BSTK01000014">
    <property type="protein sequence ID" value="GLY89664.1"/>
    <property type="molecule type" value="Genomic_DNA"/>
</dbReference>
<gene>
    <name evidence="3" type="ORF">Airi02_075930</name>
</gene>
<dbReference type="InterPro" id="IPR036761">
    <property type="entry name" value="TTHA0802/YceI-like_sf"/>
</dbReference>
<proteinExistence type="inferred from homology"/>
<keyword evidence="4" id="KW-1185">Reference proteome</keyword>
<evidence type="ECO:0000313" key="4">
    <source>
        <dbReference type="Proteomes" id="UP001165074"/>
    </source>
</evidence>
<accession>A0A9W6W3P6</accession>
<evidence type="ECO:0000313" key="3">
    <source>
        <dbReference type="EMBL" id="GLY89664.1"/>
    </source>
</evidence>
<protein>
    <recommendedName>
        <fullName evidence="2">Lipid/polyisoprenoid-binding YceI-like domain-containing protein</fullName>
    </recommendedName>
</protein>
<dbReference type="PANTHER" id="PTHR34406:SF1">
    <property type="entry name" value="PROTEIN YCEI"/>
    <property type="match status" value="1"/>
</dbReference>
<dbReference type="Gene3D" id="2.40.128.110">
    <property type="entry name" value="Lipid/polyisoprenoid-binding, YceI-like"/>
    <property type="match status" value="1"/>
</dbReference>
<comment type="caution">
    <text evidence="3">The sequence shown here is derived from an EMBL/GenBank/DDBJ whole genome shotgun (WGS) entry which is preliminary data.</text>
</comment>
<feature type="domain" description="Lipid/polyisoprenoid-binding YceI-like" evidence="2">
    <location>
        <begin position="15"/>
        <end position="187"/>
    </location>
</feature>
<dbReference type="Proteomes" id="UP001165074">
    <property type="component" value="Unassembled WGS sequence"/>
</dbReference>